<evidence type="ECO:0000256" key="1">
    <source>
        <dbReference type="ARBA" id="ARBA00022908"/>
    </source>
</evidence>
<keyword evidence="2 4" id="KW-0238">DNA-binding</keyword>
<evidence type="ECO:0000256" key="4">
    <source>
        <dbReference type="PROSITE-ProRule" id="PRU01248"/>
    </source>
</evidence>
<evidence type="ECO:0000259" key="5">
    <source>
        <dbReference type="PROSITE" id="PS51898"/>
    </source>
</evidence>
<dbReference type="Proteomes" id="UP000071859">
    <property type="component" value="Unassembled WGS sequence"/>
</dbReference>
<dbReference type="PROSITE" id="PS51900">
    <property type="entry name" value="CB"/>
    <property type="match status" value="1"/>
</dbReference>
<dbReference type="PANTHER" id="PTHR30349:SF90">
    <property type="entry name" value="TYROSINE RECOMBINASE XERD"/>
    <property type="match status" value="1"/>
</dbReference>
<dbReference type="InterPro" id="IPR002104">
    <property type="entry name" value="Integrase_catalytic"/>
</dbReference>
<reference evidence="7" key="1">
    <citation type="submission" date="2016-01" db="EMBL/GenBank/DDBJ databases">
        <authorList>
            <person name="Peeters C."/>
        </authorList>
    </citation>
    <scope>NUCLEOTIDE SEQUENCE</scope>
    <source>
        <strain evidence="7">LMG 29321</strain>
    </source>
</reference>
<evidence type="ECO:0000313" key="8">
    <source>
        <dbReference type="Proteomes" id="UP000071859"/>
    </source>
</evidence>
<dbReference type="InterPro" id="IPR044068">
    <property type="entry name" value="CB"/>
</dbReference>
<dbReference type="InterPro" id="IPR013762">
    <property type="entry name" value="Integrase-like_cat_sf"/>
</dbReference>
<comment type="caution">
    <text evidence="7">The sequence shown here is derived from an EMBL/GenBank/DDBJ whole genome shotgun (WGS) entry which is preliminary data.</text>
</comment>
<dbReference type="PROSITE" id="PS51898">
    <property type="entry name" value="TYR_RECOMBINASE"/>
    <property type="match status" value="1"/>
</dbReference>
<dbReference type="Gene3D" id="1.10.443.10">
    <property type="entry name" value="Intergrase catalytic core"/>
    <property type="match status" value="1"/>
</dbReference>
<evidence type="ECO:0000259" key="6">
    <source>
        <dbReference type="PROSITE" id="PS51900"/>
    </source>
</evidence>
<evidence type="ECO:0000313" key="7">
    <source>
        <dbReference type="EMBL" id="SAL06997.1"/>
    </source>
</evidence>
<feature type="domain" description="Core-binding (CB)" evidence="6">
    <location>
        <begin position="114"/>
        <end position="199"/>
    </location>
</feature>
<dbReference type="SUPFAM" id="SSF56349">
    <property type="entry name" value="DNA breaking-rejoining enzymes"/>
    <property type="match status" value="1"/>
</dbReference>
<dbReference type="CDD" id="cd01188">
    <property type="entry name" value="INT_RitA_C_like"/>
    <property type="match status" value="1"/>
</dbReference>
<name>A0A158EM45_9BURK</name>
<evidence type="ECO:0000256" key="3">
    <source>
        <dbReference type="ARBA" id="ARBA00023172"/>
    </source>
</evidence>
<proteinExistence type="predicted"/>
<dbReference type="OrthoDB" id="662444at2"/>
<dbReference type="Pfam" id="PF00589">
    <property type="entry name" value="Phage_integrase"/>
    <property type="match status" value="1"/>
</dbReference>
<dbReference type="RefSeq" id="WP_062612825.1">
    <property type="nucleotide sequence ID" value="NZ_FCOX02000154.1"/>
</dbReference>
<feature type="domain" description="Tyr recombinase" evidence="5">
    <location>
        <begin position="222"/>
        <end position="405"/>
    </location>
</feature>
<dbReference type="EMBL" id="FCOX02000154">
    <property type="protein sequence ID" value="SAL06997.1"/>
    <property type="molecule type" value="Genomic_DNA"/>
</dbReference>
<dbReference type="PANTHER" id="PTHR30349">
    <property type="entry name" value="PHAGE INTEGRASE-RELATED"/>
    <property type="match status" value="1"/>
</dbReference>
<accession>A0A158EM45</accession>
<dbReference type="InterPro" id="IPR011010">
    <property type="entry name" value="DNA_brk_join_enz"/>
</dbReference>
<dbReference type="GO" id="GO:0003677">
    <property type="term" value="F:DNA binding"/>
    <property type="evidence" value="ECO:0007669"/>
    <property type="project" value="UniProtKB-UniRule"/>
</dbReference>
<dbReference type="Gene3D" id="1.10.150.130">
    <property type="match status" value="1"/>
</dbReference>
<protein>
    <submittedName>
        <fullName evidence="7">Integrase family protein</fullName>
    </submittedName>
</protein>
<organism evidence="7 8">
    <name type="scientific">Caballeronia calidae</name>
    <dbReference type="NCBI Taxonomy" id="1777139"/>
    <lineage>
        <taxon>Bacteria</taxon>
        <taxon>Pseudomonadati</taxon>
        <taxon>Pseudomonadota</taxon>
        <taxon>Betaproteobacteria</taxon>
        <taxon>Burkholderiales</taxon>
        <taxon>Burkholderiaceae</taxon>
        <taxon>Caballeronia</taxon>
    </lineage>
</organism>
<dbReference type="InterPro" id="IPR050090">
    <property type="entry name" value="Tyrosine_recombinase_XerCD"/>
</dbReference>
<dbReference type="GO" id="GO:0015074">
    <property type="term" value="P:DNA integration"/>
    <property type="evidence" value="ECO:0007669"/>
    <property type="project" value="UniProtKB-KW"/>
</dbReference>
<sequence>MKYTIHDQVVLSREPEGPLAAHLSSFANAICAQGYNVWSLKRKVRIAACFSRWLKQRGVGVRDICFDHATRYLRYRARHFRPRNDDRAALRQLIDFLRGEGVIPPEQMAAIRISAVERCVQEYEAYLRDIQALARATIINYVPFVREFLKHRFGNGRVTLSKLGAADVVRFVQVLAPRLHLKQAKLMTTALRSFLRYMRYRGDITLDLAAAVPVVANWSRPSIPRGISADQTRKLLASIDRRTAVGRRDYAILLMLARLGLRSSEVVFLELDDIDWDAGQLSVRTKGGQRIELPLPADVGKAVAAYLQHGRPKSASRRVFLRARAGITGFRGPSSLGCVVRRALQRAGIDAPTTGAHQFRYGLATQMLSHGASLTEIGEVLGHRHPQTTMIYTRVDIKALRALALPWPGGVR</sequence>
<dbReference type="GO" id="GO:0006310">
    <property type="term" value="P:DNA recombination"/>
    <property type="evidence" value="ECO:0007669"/>
    <property type="project" value="UniProtKB-KW"/>
</dbReference>
<gene>
    <name evidence="7" type="ORF">AWB78_08361</name>
</gene>
<keyword evidence="1" id="KW-0229">DNA integration</keyword>
<evidence type="ECO:0000256" key="2">
    <source>
        <dbReference type="ARBA" id="ARBA00023125"/>
    </source>
</evidence>
<keyword evidence="8" id="KW-1185">Reference proteome</keyword>
<dbReference type="AlphaFoldDB" id="A0A158EM45"/>
<keyword evidence="3" id="KW-0233">DNA recombination</keyword>
<dbReference type="InterPro" id="IPR010998">
    <property type="entry name" value="Integrase_recombinase_N"/>
</dbReference>